<comment type="similarity">
    <text evidence="1">Belongs to the glycosyl hydrolase 2 family.</text>
</comment>
<dbReference type="SUPFAM" id="SSF49303">
    <property type="entry name" value="beta-Galactosidase/glucuronidase domain"/>
    <property type="match status" value="1"/>
</dbReference>
<name>A0A1V9FVC1_9BACT</name>
<dbReference type="InterPro" id="IPR006103">
    <property type="entry name" value="Glyco_hydro_2_cat"/>
</dbReference>
<accession>A0A1V9FVC1</accession>
<dbReference type="Proteomes" id="UP000192276">
    <property type="component" value="Unassembled WGS sequence"/>
</dbReference>
<dbReference type="InterPro" id="IPR006104">
    <property type="entry name" value="Glyco_hydro_2_N"/>
</dbReference>
<evidence type="ECO:0008006" key="10">
    <source>
        <dbReference type="Google" id="ProtNLM"/>
    </source>
</evidence>
<sequence length="886" mass="100864">MTRLRKVLFFVCCFFPFITLQATVKYTINEEWKFYPGDKAGNHLRNCDDSKWELLNIPHTWNNKDATDDAPGYYRGIGWYRKLLYIDSMATGKVTSLYFDGANQVTELYVNEKLVGSHKGGYTRFCFDISDYIKQGSNNLIAVKVDNSHNGAIAPLSGDFTFFGGIYRNVYLQVKERTGLSTGDFASDGVYIRTKSVNEKKASIEIQTLLDNGEHTKRKVLIIQSIIAPDGKETSIGQQQYVLAPNSFRTSFTRQLTIENPLLWSPETPDLYMLKTTVVDTHTRTELTSQLNTFGLRWFSFDAEKGFSLNGRHIKLIGTNRHQCYLDKGNALPDELHIEDICLLKEMGGNMLRISHYPQDPLILEMCDKLGIITSVEVPIVNEVTETEEFLQNCLQMTAEMVKQNFNHPSVVIWAYMNEVMLRPPFADDSMRHAQYCREVNRQAAAIETALRTLDPERYTMIPFHGSLKRYEETGLVTVPMIVGWNLYQGWYGGRFADFDTFLADYHAKYPATPILITEYGADVDDRLHSFKPERFDFTVEYGDLYHEHYLQTIMKNDYIAGATIWNLNNFYSEARGDAVPHVNTKGITTMDRQLKNTYLLYKVALSKEPMAFIGSRSWKYRSGTDMGNGTCLQPVKIYSNQPKVDVYHNGAFFKQVDIPHHCITLDFPFTNGNNSIELRIGNKTCDWSQLSFCLLPANTQQQELNELNVLLGSNRYFEDREARLVWIPEQPYTAGSWGYIGGQPVRPKTRSGSLPASAVNVLNTNNDPVFQTQREGLQAFRADVREGQYAVYLYWANLAANAPDKLIYNLGSNAVSNNNRQCIMNVSINAQPVLSRFDMNVQPNMTTAIVKKVLVNVMDKKGITINLEALEGKTALNAIRIIKLN</sequence>
<dbReference type="InterPro" id="IPR008979">
    <property type="entry name" value="Galactose-bd-like_sf"/>
</dbReference>
<dbReference type="GO" id="GO:0004553">
    <property type="term" value="F:hydrolase activity, hydrolyzing O-glycosyl compounds"/>
    <property type="evidence" value="ECO:0007669"/>
    <property type="project" value="InterPro"/>
</dbReference>
<dbReference type="SUPFAM" id="SSF49785">
    <property type="entry name" value="Galactose-binding domain-like"/>
    <property type="match status" value="1"/>
</dbReference>
<dbReference type="InterPro" id="IPR051913">
    <property type="entry name" value="GH2_Domain-Containing"/>
</dbReference>
<feature type="chain" id="PRO_5013116821" description="Beta-galactosidase" evidence="4">
    <location>
        <begin position="23"/>
        <end position="886"/>
    </location>
</feature>
<protein>
    <recommendedName>
        <fullName evidence="10">Beta-galactosidase</fullName>
    </recommendedName>
</protein>
<dbReference type="PRINTS" id="PR00132">
    <property type="entry name" value="GLHYDRLASE2"/>
</dbReference>
<dbReference type="Gene3D" id="2.60.120.260">
    <property type="entry name" value="Galactose-binding domain-like"/>
    <property type="match status" value="1"/>
</dbReference>
<dbReference type="InterPro" id="IPR006102">
    <property type="entry name" value="Ig-like_GH2"/>
</dbReference>
<feature type="domain" description="Glycoside hydrolase family 2 immunoglobulin-like beta-sandwich" evidence="5">
    <location>
        <begin position="190"/>
        <end position="297"/>
    </location>
</feature>
<dbReference type="Gene3D" id="2.60.120.430">
    <property type="entry name" value="Galactose-binding lectin"/>
    <property type="match status" value="1"/>
</dbReference>
<evidence type="ECO:0000259" key="6">
    <source>
        <dbReference type="Pfam" id="PF02836"/>
    </source>
</evidence>
<organism evidence="8 9">
    <name type="scientific">Niastella populi</name>
    <dbReference type="NCBI Taxonomy" id="550983"/>
    <lineage>
        <taxon>Bacteria</taxon>
        <taxon>Pseudomonadati</taxon>
        <taxon>Bacteroidota</taxon>
        <taxon>Chitinophagia</taxon>
        <taxon>Chitinophagales</taxon>
        <taxon>Chitinophagaceae</taxon>
        <taxon>Niastella</taxon>
    </lineage>
</organism>
<feature type="domain" description="Glycoside hydrolase family 2 catalytic" evidence="6">
    <location>
        <begin position="305"/>
        <end position="604"/>
    </location>
</feature>
<keyword evidence="9" id="KW-1185">Reference proteome</keyword>
<comment type="caution">
    <text evidence="8">The sequence shown here is derived from an EMBL/GenBank/DDBJ whole genome shotgun (WGS) entry which is preliminary data.</text>
</comment>
<dbReference type="Pfam" id="PF00703">
    <property type="entry name" value="Glyco_hydro_2"/>
    <property type="match status" value="1"/>
</dbReference>
<dbReference type="InterPro" id="IPR017853">
    <property type="entry name" value="GH"/>
</dbReference>
<evidence type="ECO:0000256" key="1">
    <source>
        <dbReference type="ARBA" id="ARBA00007401"/>
    </source>
</evidence>
<dbReference type="AlphaFoldDB" id="A0A1V9FVC1"/>
<dbReference type="InterPro" id="IPR013783">
    <property type="entry name" value="Ig-like_fold"/>
</dbReference>
<reference evidence="9" key="1">
    <citation type="submission" date="2016-04" db="EMBL/GenBank/DDBJ databases">
        <authorList>
            <person name="Chen L."/>
            <person name="Zhuang W."/>
            <person name="Wang G."/>
        </authorList>
    </citation>
    <scope>NUCLEOTIDE SEQUENCE [LARGE SCALE GENOMIC DNA]</scope>
    <source>
        <strain evidence="9">208</strain>
    </source>
</reference>
<dbReference type="PANTHER" id="PTHR42732:SF1">
    <property type="entry name" value="BETA-MANNOSIDASE"/>
    <property type="match status" value="1"/>
</dbReference>
<dbReference type="Pfam" id="PF02837">
    <property type="entry name" value="Glyco_hydro_2_N"/>
    <property type="match status" value="1"/>
</dbReference>
<dbReference type="STRING" id="550983.A4R26_18495"/>
<dbReference type="Gene3D" id="3.20.20.80">
    <property type="entry name" value="Glycosidases"/>
    <property type="match status" value="1"/>
</dbReference>
<evidence type="ECO:0000259" key="5">
    <source>
        <dbReference type="Pfam" id="PF00703"/>
    </source>
</evidence>
<dbReference type="InterPro" id="IPR036156">
    <property type="entry name" value="Beta-gal/glucu_dom_sf"/>
</dbReference>
<evidence type="ECO:0000256" key="2">
    <source>
        <dbReference type="ARBA" id="ARBA00022801"/>
    </source>
</evidence>
<evidence type="ECO:0000256" key="3">
    <source>
        <dbReference type="ARBA" id="ARBA00023295"/>
    </source>
</evidence>
<dbReference type="Gene3D" id="2.60.40.10">
    <property type="entry name" value="Immunoglobulins"/>
    <property type="match status" value="2"/>
</dbReference>
<dbReference type="RefSeq" id="WP_165760244.1">
    <property type="nucleotide sequence ID" value="NZ_LWBP01000123.1"/>
</dbReference>
<keyword evidence="3" id="KW-0326">Glycosidase</keyword>
<evidence type="ECO:0000256" key="4">
    <source>
        <dbReference type="SAM" id="SignalP"/>
    </source>
</evidence>
<dbReference type="Pfam" id="PF02836">
    <property type="entry name" value="Glyco_hydro_2_C"/>
    <property type="match status" value="1"/>
</dbReference>
<evidence type="ECO:0000259" key="7">
    <source>
        <dbReference type="Pfam" id="PF02837"/>
    </source>
</evidence>
<proteinExistence type="inferred from homology"/>
<dbReference type="GO" id="GO:0005975">
    <property type="term" value="P:carbohydrate metabolic process"/>
    <property type="evidence" value="ECO:0007669"/>
    <property type="project" value="InterPro"/>
</dbReference>
<feature type="domain" description="Glycosyl hydrolases family 2 sugar binding" evidence="7">
    <location>
        <begin position="73"/>
        <end position="173"/>
    </location>
</feature>
<gene>
    <name evidence="8" type="ORF">A4R26_18495</name>
</gene>
<dbReference type="EMBL" id="LWBP01000123">
    <property type="protein sequence ID" value="OQP62284.1"/>
    <property type="molecule type" value="Genomic_DNA"/>
</dbReference>
<keyword evidence="4" id="KW-0732">Signal</keyword>
<dbReference type="SUPFAM" id="SSF51445">
    <property type="entry name" value="(Trans)glycosidases"/>
    <property type="match status" value="1"/>
</dbReference>
<feature type="signal peptide" evidence="4">
    <location>
        <begin position="1"/>
        <end position="22"/>
    </location>
</feature>
<keyword evidence="2" id="KW-0378">Hydrolase</keyword>
<evidence type="ECO:0000313" key="8">
    <source>
        <dbReference type="EMBL" id="OQP62284.1"/>
    </source>
</evidence>
<dbReference type="InterPro" id="IPR006101">
    <property type="entry name" value="Glyco_hydro_2"/>
</dbReference>
<dbReference type="PANTHER" id="PTHR42732">
    <property type="entry name" value="BETA-GALACTOSIDASE"/>
    <property type="match status" value="1"/>
</dbReference>
<evidence type="ECO:0000313" key="9">
    <source>
        <dbReference type="Proteomes" id="UP000192276"/>
    </source>
</evidence>